<evidence type="ECO:0000313" key="4">
    <source>
        <dbReference type="Proteomes" id="UP000536640"/>
    </source>
</evidence>
<comment type="similarity">
    <text evidence="1">Belongs to the bactofilin family.</text>
</comment>
<name>A0A840R1G9_9GAMM</name>
<dbReference type="Proteomes" id="UP000536640">
    <property type="component" value="Unassembled WGS sequence"/>
</dbReference>
<feature type="compositionally biased region" description="Low complexity" evidence="2">
    <location>
        <begin position="128"/>
        <end position="142"/>
    </location>
</feature>
<dbReference type="PANTHER" id="PTHR35024">
    <property type="entry name" value="HYPOTHETICAL CYTOSOLIC PROTEIN"/>
    <property type="match status" value="1"/>
</dbReference>
<feature type="region of interest" description="Disordered" evidence="2">
    <location>
        <begin position="113"/>
        <end position="148"/>
    </location>
</feature>
<proteinExistence type="inferred from homology"/>
<feature type="compositionally biased region" description="Basic and acidic residues" evidence="2">
    <location>
        <begin position="116"/>
        <end position="127"/>
    </location>
</feature>
<dbReference type="PANTHER" id="PTHR35024:SF4">
    <property type="entry name" value="POLYMER-FORMING CYTOSKELETAL PROTEIN"/>
    <property type="match status" value="1"/>
</dbReference>
<keyword evidence="4" id="KW-1185">Reference proteome</keyword>
<gene>
    <name evidence="3" type="ORF">HNQ57_000583</name>
</gene>
<evidence type="ECO:0000256" key="2">
    <source>
        <dbReference type="SAM" id="MobiDB-lite"/>
    </source>
</evidence>
<dbReference type="AlphaFoldDB" id="A0A840R1G9"/>
<dbReference type="EMBL" id="JACHHW010000002">
    <property type="protein sequence ID" value="MBB5186322.1"/>
    <property type="molecule type" value="Genomic_DNA"/>
</dbReference>
<accession>A0A840R1G9</accession>
<organism evidence="3 4">
    <name type="scientific">Zhongshania antarctica</name>
    <dbReference type="NCBI Taxonomy" id="641702"/>
    <lineage>
        <taxon>Bacteria</taxon>
        <taxon>Pseudomonadati</taxon>
        <taxon>Pseudomonadota</taxon>
        <taxon>Gammaproteobacteria</taxon>
        <taxon>Cellvibrionales</taxon>
        <taxon>Spongiibacteraceae</taxon>
        <taxon>Zhongshania</taxon>
    </lineage>
</organism>
<evidence type="ECO:0000313" key="3">
    <source>
        <dbReference type="EMBL" id="MBB5186322.1"/>
    </source>
</evidence>
<sequence length="148" mass="15428">MGFTGKNAKKTDGSPRTTVVAAGTTLVGDVKLTDNFHLDGTMEGKLNSDGDVTIGSSGRYTGDVSAKRVLVSGILDGKVDADRLEIVASGQVSGEIKVRELVIESGGQFIGASQVKKHDAPQLRSVDESPSTSTDTDASNSDWENKTA</sequence>
<comment type="caution">
    <text evidence="3">The sequence shown here is derived from an EMBL/GenBank/DDBJ whole genome shotgun (WGS) entry which is preliminary data.</text>
</comment>
<dbReference type="InterPro" id="IPR007607">
    <property type="entry name" value="BacA/B"/>
</dbReference>
<evidence type="ECO:0000256" key="1">
    <source>
        <dbReference type="ARBA" id="ARBA00044755"/>
    </source>
</evidence>
<reference evidence="3 4" key="1">
    <citation type="submission" date="2020-08" db="EMBL/GenBank/DDBJ databases">
        <title>Genomic Encyclopedia of Type Strains, Phase IV (KMG-IV): sequencing the most valuable type-strain genomes for metagenomic binning, comparative biology and taxonomic classification.</title>
        <authorList>
            <person name="Goeker M."/>
        </authorList>
    </citation>
    <scope>NUCLEOTIDE SEQUENCE [LARGE SCALE GENOMIC DNA]</scope>
    <source>
        <strain evidence="3 4">DSM 25701</strain>
    </source>
</reference>
<dbReference type="Pfam" id="PF04519">
    <property type="entry name" value="Bactofilin"/>
    <property type="match status" value="1"/>
</dbReference>
<protein>
    <submittedName>
        <fullName evidence="3">Cytoskeletal protein CcmA (Bactofilin family)</fullName>
    </submittedName>
</protein>